<reference evidence="1" key="1">
    <citation type="submission" date="2021-01" db="EMBL/GenBank/DDBJ databases">
        <title>Phytophthora aleatoria, a newly-described species from Pinus radiata is distinct from Phytophthora cactorum isolates based on comparative genomics.</title>
        <authorList>
            <person name="Mcdougal R."/>
            <person name="Panda P."/>
            <person name="Williams N."/>
            <person name="Studholme D.J."/>
        </authorList>
    </citation>
    <scope>NUCLEOTIDE SEQUENCE</scope>
    <source>
        <strain evidence="1">NZFS 3830</strain>
    </source>
</reference>
<gene>
    <name evidence="1" type="ORF">JG687_00008936</name>
</gene>
<dbReference type="AlphaFoldDB" id="A0A8T1UG32"/>
<protein>
    <recommendedName>
        <fullName evidence="3">P-loop containing nucleoside triphosphate hydrolase</fullName>
    </recommendedName>
</protein>
<comment type="caution">
    <text evidence="1">The sequence shown here is derived from an EMBL/GenBank/DDBJ whole genome shotgun (WGS) entry which is preliminary data.</text>
</comment>
<dbReference type="Proteomes" id="UP000688947">
    <property type="component" value="Unassembled WGS sequence"/>
</dbReference>
<dbReference type="OrthoDB" id="3176171at2759"/>
<accession>A0A8T1UG32</accession>
<evidence type="ECO:0000313" key="1">
    <source>
        <dbReference type="EMBL" id="KAG6959192.1"/>
    </source>
</evidence>
<proteinExistence type="predicted"/>
<sequence length="204" mass="23393">MKFTLNQLQTRMEKTSAPGQFLLLCDVARENVNELKIDLLLFMVRTRRYGVLAYEILAIAATDYHYSSTYDTKILPPRMQRPRRLYVQAPTTGNTSGRRSFDFDFIFPPWTKQREVYDKCTGTGKTYTMGMLSDFTDDKEQGLIPRALSQILEFAGNVEGEEDMRKTLCLDARLGGSHMLDMALHLVAIFQFVKDVMEHSTSPI</sequence>
<evidence type="ECO:0000313" key="2">
    <source>
        <dbReference type="Proteomes" id="UP000688947"/>
    </source>
</evidence>
<organism evidence="1 2">
    <name type="scientific">Phytophthora cactorum</name>
    <dbReference type="NCBI Taxonomy" id="29920"/>
    <lineage>
        <taxon>Eukaryota</taxon>
        <taxon>Sar</taxon>
        <taxon>Stramenopiles</taxon>
        <taxon>Oomycota</taxon>
        <taxon>Peronosporomycetes</taxon>
        <taxon>Peronosporales</taxon>
        <taxon>Peronosporaceae</taxon>
        <taxon>Phytophthora</taxon>
    </lineage>
</organism>
<evidence type="ECO:0008006" key="3">
    <source>
        <dbReference type="Google" id="ProtNLM"/>
    </source>
</evidence>
<dbReference type="EMBL" id="JAENGZ010000448">
    <property type="protein sequence ID" value="KAG6959192.1"/>
    <property type="molecule type" value="Genomic_DNA"/>
</dbReference>
<name>A0A8T1UG32_9STRA</name>
<dbReference type="VEuPathDB" id="FungiDB:PC110_g12583"/>